<accession>A0A1I0BWN6</accession>
<dbReference type="SUPFAM" id="SSF47240">
    <property type="entry name" value="Ferritin-like"/>
    <property type="match status" value="1"/>
</dbReference>
<dbReference type="CDD" id="cd01045">
    <property type="entry name" value="Ferritin_like_AB"/>
    <property type="match status" value="1"/>
</dbReference>
<sequence>MLDKELDIIKQAILNEVEGFQFYQMAAKQAHSKESKEAFLELAEEELKHADYLRLLFDSIKTGGKDDMRLAFISNPPSPNLYQWKKEEAQYANLAMSVFGIGMQLEQASIDFYEKAKENTEIEVAKELYEVLLKWERVHLEEFTKQYNIYKEDWWSQQGFSPF</sequence>
<dbReference type="InterPro" id="IPR003251">
    <property type="entry name" value="Rr_diiron-bd_dom"/>
</dbReference>
<name>A0A1I0BWN6_9FIRM</name>
<gene>
    <name evidence="2" type="ORF">SAMN05660297_01452</name>
</gene>
<dbReference type="Gene3D" id="1.20.1260.10">
    <property type="match status" value="1"/>
</dbReference>
<keyword evidence="3" id="KW-1185">Reference proteome</keyword>
<organism evidence="2 3">
    <name type="scientific">Natronincola peptidivorans</name>
    <dbReference type="NCBI Taxonomy" id="426128"/>
    <lineage>
        <taxon>Bacteria</taxon>
        <taxon>Bacillati</taxon>
        <taxon>Bacillota</taxon>
        <taxon>Clostridia</taxon>
        <taxon>Peptostreptococcales</taxon>
        <taxon>Natronincolaceae</taxon>
        <taxon>Natronincola</taxon>
    </lineage>
</organism>
<protein>
    <submittedName>
        <fullName evidence="2">Rubrerythrin</fullName>
    </submittedName>
</protein>
<dbReference type="PANTHER" id="PTHR33531">
    <property type="entry name" value="RUBRERYTHRIN SUBFAMILY"/>
    <property type="match status" value="1"/>
</dbReference>
<dbReference type="PANTHER" id="PTHR33531:SF7">
    <property type="entry name" value="HYPOTHETICAL MEMBRANE PROTEIN, CONSERVED"/>
    <property type="match status" value="1"/>
</dbReference>
<dbReference type="AlphaFoldDB" id="A0A1I0BWN6"/>
<evidence type="ECO:0000313" key="3">
    <source>
        <dbReference type="Proteomes" id="UP000199568"/>
    </source>
</evidence>
<dbReference type="GO" id="GO:0016491">
    <property type="term" value="F:oxidoreductase activity"/>
    <property type="evidence" value="ECO:0007669"/>
    <property type="project" value="InterPro"/>
</dbReference>
<dbReference type="Pfam" id="PF02915">
    <property type="entry name" value="Rubrerythrin"/>
    <property type="match status" value="1"/>
</dbReference>
<dbReference type="Proteomes" id="UP000199568">
    <property type="component" value="Unassembled WGS sequence"/>
</dbReference>
<feature type="domain" description="Rubrerythrin diiron-binding" evidence="1">
    <location>
        <begin position="7"/>
        <end position="145"/>
    </location>
</feature>
<dbReference type="InterPro" id="IPR009078">
    <property type="entry name" value="Ferritin-like_SF"/>
</dbReference>
<dbReference type="STRING" id="426128.SAMN05660297_01452"/>
<reference evidence="2 3" key="1">
    <citation type="submission" date="2016-10" db="EMBL/GenBank/DDBJ databases">
        <authorList>
            <person name="de Groot N.N."/>
        </authorList>
    </citation>
    <scope>NUCLEOTIDE SEQUENCE [LARGE SCALE GENOMIC DNA]</scope>
    <source>
        <strain evidence="2 3">DSM 18979</strain>
    </source>
</reference>
<dbReference type="GO" id="GO:0046872">
    <property type="term" value="F:metal ion binding"/>
    <property type="evidence" value="ECO:0007669"/>
    <property type="project" value="InterPro"/>
</dbReference>
<dbReference type="RefSeq" id="WP_090441512.1">
    <property type="nucleotide sequence ID" value="NZ_FOHU01000004.1"/>
</dbReference>
<dbReference type="OrthoDB" id="271558at2"/>
<evidence type="ECO:0000313" key="2">
    <source>
        <dbReference type="EMBL" id="SET11390.1"/>
    </source>
</evidence>
<dbReference type="EMBL" id="FOHU01000004">
    <property type="protein sequence ID" value="SET11390.1"/>
    <property type="molecule type" value="Genomic_DNA"/>
</dbReference>
<evidence type="ECO:0000259" key="1">
    <source>
        <dbReference type="Pfam" id="PF02915"/>
    </source>
</evidence>
<proteinExistence type="predicted"/>
<dbReference type="InterPro" id="IPR012347">
    <property type="entry name" value="Ferritin-like"/>
</dbReference>